<dbReference type="EMBL" id="JAKEIP010000058">
    <property type="protein sequence ID" value="MCF1595197.1"/>
    <property type="molecule type" value="Genomic_DNA"/>
</dbReference>
<reference evidence="2" key="1">
    <citation type="submission" date="2022-01" db="EMBL/GenBank/DDBJ databases">
        <title>Draft Genome Sequences of Seven Type Strains of the Genus Streptomyces.</title>
        <authorList>
            <person name="Aziz S."/>
            <person name="Coretto E."/>
            <person name="Chronakova A."/>
            <person name="Sproer C."/>
            <person name="Huber K."/>
            <person name="Nouioui I."/>
            <person name="Gross H."/>
        </authorList>
    </citation>
    <scope>NUCLEOTIDE SEQUENCE</scope>
    <source>
        <strain evidence="2">DSM 103493</strain>
    </source>
</reference>
<name>A0A9X1TL53_STRM4</name>
<evidence type="ECO:0000259" key="1">
    <source>
        <dbReference type="Pfam" id="PF02627"/>
    </source>
</evidence>
<dbReference type="NCBIfam" id="TIGR00778">
    <property type="entry name" value="ahpD_dom"/>
    <property type="match status" value="1"/>
</dbReference>
<dbReference type="InterPro" id="IPR004675">
    <property type="entry name" value="AhpD_core"/>
</dbReference>
<dbReference type="GO" id="GO:0051920">
    <property type="term" value="F:peroxiredoxin activity"/>
    <property type="evidence" value="ECO:0007669"/>
    <property type="project" value="InterPro"/>
</dbReference>
<organism evidence="2 3">
    <name type="scientific">Streptomyces muensis</name>
    <dbReference type="NCBI Taxonomy" id="1077944"/>
    <lineage>
        <taxon>Bacteria</taxon>
        <taxon>Bacillati</taxon>
        <taxon>Actinomycetota</taxon>
        <taxon>Actinomycetes</taxon>
        <taxon>Kitasatosporales</taxon>
        <taxon>Streptomycetaceae</taxon>
        <taxon>Streptomyces</taxon>
    </lineage>
</organism>
<dbReference type="InterPro" id="IPR003779">
    <property type="entry name" value="CMD-like"/>
</dbReference>
<keyword evidence="3" id="KW-1185">Reference proteome</keyword>
<dbReference type="Gene3D" id="1.20.1290.10">
    <property type="entry name" value="AhpD-like"/>
    <property type="match status" value="1"/>
</dbReference>
<dbReference type="PANTHER" id="PTHR33930:SF2">
    <property type="entry name" value="BLR3452 PROTEIN"/>
    <property type="match status" value="1"/>
</dbReference>
<feature type="domain" description="Carboxymuconolactone decarboxylase-like" evidence="1">
    <location>
        <begin position="20"/>
        <end position="100"/>
    </location>
</feature>
<evidence type="ECO:0000313" key="3">
    <source>
        <dbReference type="Proteomes" id="UP001139384"/>
    </source>
</evidence>
<accession>A0A9X1TL53</accession>
<protein>
    <submittedName>
        <fullName evidence="2">Carboxymuconolactone decarboxylase family protein</fullName>
    </submittedName>
</protein>
<sequence length="109" mass="11808">MHYHDSDDAAYNRHLRHAAPTAYKGLMDFDKAVFEETDSGLDRRTKELIAIAVAATTQCPYCIDGHVKNAHKEGATEAEVAAAVMISAALRAGGSFTHGWMAMKSLDNA</sequence>
<dbReference type="RefSeq" id="WP_234763503.1">
    <property type="nucleotide sequence ID" value="NZ_JAKEIP010000058.1"/>
</dbReference>
<dbReference type="Pfam" id="PF02627">
    <property type="entry name" value="CMD"/>
    <property type="match status" value="1"/>
</dbReference>
<dbReference type="SUPFAM" id="SSF69118">
    <property type="entry name" value="AhpD-like"/>
    <property type="match status" value="1"/>
</dbReference>
<comment type="caution">
    <text evidence="2">The sequence shown here is derived from an EMBL/GenBank/DDBJ whole genome shotgun (WGS) entry which is preliminary data.</text>
</comment>
<proteinExistence type="predicted"/>
<dbReference type="PANTHER" id="PTHR33930">
    <property type="entry name" value="ALKYL HYDROPEROXIDE REDUCTASE AHPD"/>
    <property type="match status" value="1"/>
</dbReference>
<dbReference type="InterPro" id="IPR029032">
    <property type="entry name" value="AhpD-like"/>
</dbReference>
<dbReference type="Proteomes" id="UP001139384">
    <property type="component" value="Unassembled WGS sequence"/>
</dbReference>
<dbReference type="AlphaFoldDB" id="A0A9X1TL53"/>
<evidence type="ECO:0000313" key="2">
    <source>
        <dbReference type="EMBL" id="MCF1595197.1"/>
    </source>
</evidence>
<gene>
    <name evidence="2" type="ORF">L0P92_16680</name>
</gene>